<sequence>MQAYGGSKDNVTSRDANDVKEAIKKLVDLAKTAIEKGFSIVYTNEFSDKSKAKKGGLSQEQYADIWNEAMRQIWQEVGQENASIAYVDRGKKDAADVLIVIGKARDVLEQAIKNVRRNEKTRTQNANRAVPSDAPTIANPAEEVNNEVDPQATSASRRTRTASPRRVQEHRTSLHR</sequence>
<comment type="caution">
    <text evidence="2">The sequence shown here is derived from an EMBL/GenBank/DDBJ whole genome shotgun (WGS) entry which is preliminary data.</text>
</comment>
<protein>
    <submittedName>
        <fullName evidence="2">Uncharacterized protein</fullName>
    </submittedName>
</protein>
<accession>A0A9D1T2X7</accession>
<evidence type="ECO:0000313" key="3">
    <source>
        <dbReference type="Proteomes" id="UP000886845"/>
    </source>
</evidence>
<reference evidence="2" key="2">
    <citation type="journal article" date="2021" name="PeerJ">
        <title>Extensive microbial diversity within the chicken gut microbiome revealed by metagenomics and culture.</title>
        <authorList>
            <person name="Gilroy R."/>
            <person name="Ravi A."/>
            <person name="Getino M."/>
            <person name="Pursley I."/>
            <person name="Horton D.L."/>
            <person name="Alikhan N.F."/>
            <person name="Baker D."/>
            <person name="Gharbi K."/>
            <person name="Hall N."/>
            <person name="Watson M."/>
            <person name="Adriaenssens E.M."/>
            <person name="Foster-Nyarko E."/>
            <person name="Jarju S."/>
            <person name="Secka A."/>
            <person name="Antonio M."/>
            <person name="Oren A."/>
            <person name="Chaudhuri R.R."/>
            <person name="La Ragione R."/>
            <person name="Hildebrand F."/>
            <person name="Pallen M.J."/>
        </authorList>
    </citation>
    <scope>NUCLEOTIDE SEQUENCE</scope>
    <source>
        <strain evidence="2">35461</strain>
    </source>
</reference>
<evidence type="ECO:0000256" key="1">
    <source>
        <dbReference type="SAM" id="MobiDB-lite"/>
    </source>
</evidence>
<gene>
    <name evidence="2" type="ORF">IAC79_05045</name>
</gene>
<dbReference type="AlphaFoldDB" id="A0A9D1T2X7"/>
<evidence type="ECO:0000313" key="2">
    <source>
        <dbReference type="EMBL" id="HIV09461.1"/>
    </source>
</evidence>
<feature type="compositionally biased region" description="Basic and acidic residues" evidence="1">
    <location>
        <begin position="166"/>
        <end position="176"/>
    </location>
</feature>
<feature type="region of interest" description="Disordered" evidence="1">
    <location>
        <begin position="119"/>
        <end position="176"/>
    </location>
</feature>
<dbReference type="Proteomes" id="UP000886845">
    <property type="component" value="Unassembled WGS sequence"/>
</dbReference>
<dbReference type="EMBL" id="DVOR01000160">
    <property type="protein sequence ID" value="HIV09461.1"/>
    <property type="molecule type" value="Genomic_DNA"/>
</dbReference>
<name>A0A9D1T2X7_9BACT</name>
<organism evidence="2 3">
    <name type="scientific">Candidatus Spyradenecus faecavium</name>
    <dbReference type="NCBI Taxonomy" id="2840947"/>
    <lineage>
        <taxon>Bacteria</taxon>
        <taxon>Pseudomonadati</taxon>
        <taxon>Lentisphaerota</taxon>
        <taxon>Lentisphaeria</taxon>
        <taxon>Lentisphaerales</taxon>
        <taxon>Lentisphaeraceae</taxon>
        <taxon>Lentisphaeraceae incertae sedis</taxon>
        <taxon>Candidatus Spyradenecus</taxon>
    </lineage>
</organism>
<reference evidence="2" key="1">
    <citation type="submission" date="2020-10" db="EMBL/GenBank/DDBJ databases">
        <authorList>
            <person name="Gilroy R."/>
        </authorList>
    </citation>
    <scope>NUCLEOTIDE SEQUENCE</scope>
    <source>
        <strain evidence="2">35461</strain>
    </source>
</reference>
<proteinExistence type="predicted"/>